<dbReference type="SUPFAM" id="SSF57959">
    <property type="entry name" value="Leucine zipper domain"/>
    <property type="match status" value="1"/>
</dbReference>
<feature type="region of interest" description="Disordered" evidence="2">
    <location>
        <begin position="585"/>
        <end position="701"/>
    </location>
</feature>
<feature type="compositionally biased region" description="Basic and acidic residues" evidence="2">
    <location>
        <begin position="484"/>
        <end position="494"/>
    </location>
</feature>
<dbReference type="SMART" id="SM00338">
    <property type="entry name" value="BRLZ"/>
    <property type="match status" value="1"/>
</dbReference>
<dbReference type="Gene3D" id="1.20.5.170">
    <property type="match status" value="1"/>
</dbReference>
<feature type="coiled-coil region" evidence="1">
    <location>
        <begin position="529"/>
        <end position="563"/>
    </location>
</feature>
<sequence length="831" mass="86601">MYATTPEGQRHHIHLMDSPAMSSLLLHPHIAPSAGTLTPTPLATLPGGVCADPKLLCASGAAPAAVSASTSASSGQLPPAASAFAYQHQGTGGSAGGGYFPHAAASFYATQSMSASSSVASALSMAALDPTIMSGASSRFTSPAGAFRALSAPPMVESRVGSPIREIVEDQAQHELDSEMEQGQGDCMRAPATGPTTRRMTRRARRQEDELEDDDMEVDTPSEFHVTVKLEPDADPMDEDNGSHVDAKPTQTPAKRPVGRPRKTRGRPRRVVAEQEPEQGPETEPGVEVEVPAARSKRTKRAGAAKAKDGGLLSGLGDALLLTAAAAAKSAAASEGSVRQASDAEDHEPQEDAGMGQLHSPQPQPPAPPAPAPAAPKSKPSSKKRSRASTAPNPPTAASAARSIPDNHPTSHVAYPKASLVVGQIDLFPHPLDARVTDLRRHFKSRNSFGSGALELALSATAPNIPSPLSISMSAVAGGDDDNDQHHQDDGKPKTTAEAKALGMSKDAIRQLRNKISARNFRQRKKQYIHTLEDQVLDLKRQLAEEVKARVEVEAKLNQCERQLGVQETPTRGEWPVGWREEVGRIGMVEGEDGEDDVEDGDDDEAVGDEAAGASKKKRQRVSSAPPAGKKFPGAVAAEGATGESTGKRKGTRKSSAAQPQNASTSAAAEAEHEDSEPPVELEHTAMSRQSSTQPNQAPAAVPAANYYPHAGTAPTAMVAMPPGIYSPLQQQHLTATHAAAVAPGAYPASSSAASGTGAASGYSAQHHPFMAYQQHMHSASAQAAISHARRAAAAAVSAAMGGGPGGHQTNTHGMYQHGQGPHYHVGAARR</sequence>
<evidence type="ECO:0000313" key="4">
    <source>
        <dbReference type="EMBL" id="ORZ33282.1"/>
    </source>
</evidence>
<gene>
    <name evidence="4" type="ORF">BCR44DRAFT_1438668</name>
</gene>
<name>A0A1Y2HJL1_9FUNG</name>
<feature type="compositionally biased region" description="Acidic residues" evidence="2">
    <location>
        <begin position="209"/>
        <end position="220"/>
    </location>
</feature>
<feature type="compositionally biased region" description="Acidic residues" evidence="2">
    <location>
        <begin position="275"/>
        <end position="287"/>
    </location>
</feature>
<comment type="caution">
    <text evidence="4">The sequence shown here is derived from an EMBL/GenBank/DDBJ whole genome shotgun (WGS) entry which is preliminary data.</text>
</comment>
<feature type="compositionally biased region" description="Acidic residues" evidence="2">
    <location>
        <begin position="590"/>
        <end position="608"/>
    </location>
</feature>
<feature type="domain" description="BZIP" evidence="3">
    <location>
        <begin position="510"/>
        <end position="524"/>
    </location>
</feature>
<reference evidence="4 5" key="1">
    <citation type="submission" date="2016-07" db="EMBL/GenBank/DDBJ databases">
        <title>Pervasive Adenine N6-methylation of Active Genes in Fungi.</title>
        <authorList>
            <consortium name="DOE Joint Genome Institute"/>
            <person name="Mondo S.J."/>
            <person name="Dannebaum R.O."/>
            <person name="Kuo R.C."/>
            <person name="Labutti K."/>
            <person name="Haridas S."/>
            <person name="Kuo A."/>
            <person name="Salamov A."/>
            <person name="Ahrendt S.R."/>
            <person name="Lipzen A."/>
            <person name="Sullivan W."/>
            <person name="Andreopoulos W.B."/>
            <person name="Clum A."/>
            <person name="Lindquist E."/>
            <person name="Daum C."/>
            <person name="Ramamoorthy G.K."/>
            <person name="Gryganskyi A."/>
            <person name="Culley D."/>
            <person name="Magnuson J.K."/>
            <person name="James T.Y."/>
            <person name="O'Malley M.A."/>
            <person name="Stajich J.E."/>
            <person name="Spatafora J.W."/>
            <person name="Visel A."/>
            <person name="Grigoriev I.V."/>
        </authorList>
    </citation>
    <scope>NUCLEOTIDE SEQUENCE [LARGE SCALE GENOMIC DNA]</scope>
    <source>
        <strain evidence="4 5">PL171</strain>
    </source>
</reference>
<dbReference type="AlphaFoldDB" id="A0A1Y2HJL1"/>
<organism evidence="4 5">
    <name type="scientific">Catenaria anguillulae PL171</name>
    <dbReference type="NCBI Taxonomy" id="765915"/>
    <lineage>
        <taxon>Eukaryota</taxon>
        <taxon>Fungi</taxon>
        <taxon>Fungi incertae sedis</taxon>
        <taxon>Blastocladiomycota</taxon>
        <taxon>Blastocladiomycetes</taxon>
        <taxon>Blastocladiales</taxon>
        <taxon>Catenariaceae</taxon>
        <taxon>Catenaria</taxon>
    </lineage>
</organism>
<feature type="compositionally biased region" description="Low complexity" evidence="2">
    <location>
        <begin position="188"/>
        <end position="198"/>
    </location>
</feature>
<evidence type="ECO:0000256" key="1">
    <source>
        <dbReference type="SAM" id="Coils"/>
    </source>
</evidence>
<feature type="region of interest" description="Disordered" evidence="2">
    <location>
        <begin position="335"/>
        <end position="411"/>
    </location>
</feature>
<dbReference type="OrthoDB" id="5571888at2759"/>
<dbReference type="PROSITE" id="PS00036">
    <property type="entry name" value="BZIP_BASIC"/>
    <property type="match status" value="1"/>
</dbReference>
<feature type="compositionally biased region" description="Pro residues" evidence="2">
    <location>
        <begin position="362"/>
        <end position="374"/>
    </location>
</feature>
<dbReference type="Proteomes" id="UP000193411">
    <property type="component" value="Unassembled WGS sequence"/>
</dbReference>
<feature type="compositionally biased region" description="Basic residues" evidence="2">
    <location>
        <begin position="257"/>
        <end position="270"/>
    </location>
</feature>
<accession>A0A1Y2HJL1</accession>
<evidence type="ECO:0000259" key="3">
    <source>
        <dbReference type="PROSITE" id="PS00036"/>
    </source>
</evidence>
<protein>
    <recommendedName>
        <fullName evidence="3">BZIP domain-containing protein</fullName>
    </recommendedName>
</protein>
<dbReference type="Pfam" id="PF00170">
    <property type="entry name" value="bZIP_1"/>
    <property type="match status" value="1"/>
</dbReference>
<keyword evidence="1" id="KW-0175">Coiled coil</keyword>
<feature type="compositionally biased region" description="Low complexity" evidence="2">
    <location>
        <begin position="388"/>
        <end position="403"/>
    </location>
</feature>
<proteinExistence type="predicted"/>
<feature type="region of interest" description="Disordered" evidence="2">
    <location>
        <begin position="178"/>
        <end position="313"/>
    </location>
</feature>
<evidence type="ECO:0000256" key="2">
    <source>
        <dbReference type="SAM" id="MobiDB-lite"/>
    </source>
</evidence>
<dbReference type="InterPro" id="IPR046347">
    <property type="entry name" value="bZIP_sf"/>
</dbReference>
<dbReference type="InterPro" id="IPR004827">
    <property type="entry name" value="bZIP"/>
</dbReference>
<dbReference type="GO" id="GO:0003700">
    <property type="term" value="F:DNA-binding transcription factor activity"/>
    <property type="evidence" value="ECO:0007669"/>
    <property type="project" value="InterPro"/>
</dbReference>
<evidence type="ECO:0000313" key="5">
    <source>
        <dbReference type="Proteomes" id="UP000193411"/>
    </source>
</evidence>
<keyword evidence="5" id="KW-1185">Reference proteome</keyword>
<feature type="region of interest" description="Disordered" evidence="2">
    <location>
        <begin position="473"/>
        <end position="494"/>
    </location>
</feature>
<dbReference type="EMBL" id="MCFL01000037">
    <property type="protein sequence ID" value="ORZ33282.1"/>
    <property type="molecule type" value="Genomic_DNA"/>
</dbReference>